<sequence length="168" mass="17672">MGAGAGEHIQGAGQVTGNRLLNGARTGIECLLISFFSNPDILHSILPPPPPSSSTTDLRPPPPFFPPPPPPSSNPSLYVSSSGVARRPAARPAALRARGEHSDQQFVQPPRLLLISVSAILSPVAATSSIYSHRVQQLRSPPPAGASCNIQSPLTSSSKNRRLHLAEE</sequence>
<organism evidence="2 3">
    <name type="scientific">Stylosanthes scabra</name>
    <dbReference type="NCBI Taxonomy" id="79078"/>
    <lineage>
        <taxon>Eukaryota</taxon>
        <taxon>Viridiplantae</taxon>
        <taxon>Streptophyta</taxon>
        <taxon>Embryophyta</taxon>
        <taxon>Tracheophyta</taxon>
        <taxon>Spermatophyta</taxon>
        <taxon>Magnoliopsida</taxon>
        <taxon>eudicotyledons</taxon>
        <taxon>Gunneridae</taxon>
        <taxon>Pentapetalae</taxon>
        <taxon>rosids</taxon>
        <taxon>fabids</taxon>
        <taxon>Fabales</taxon>
        <taxon>Fabaceae</taxon>
        <taxon>Papilionoideae</taxon>
        <taxon>50 kb inversion clade</taxon>
        <taxon>dalbergioids sensu lato</taxon>
        <taxon>Dalbergieae</taxon>
        <taxon>Pterocarpus clade</taxon>
        <taxon>Stylosanthes</taxon>
    </lineage>
</organism>
<name>A0ABU6ZIR1_9FABA</name>
<accession>A0ABU6ZIR1</accession>
<protein>
    <submittedName>
        <fullName evidence="2">Uncharacterized protein</fullName>
    </submittedName>
</protein>
<dbReference type="Proteomes" id="UP001341840">
    <property type="component" value="Unassembled WGS sequence"/>
</dbReference>
<feature type="region of interest" description="Disordered" evidence="1">
    <location>
        <begin position="137"/>
        <end position="168"/>
    </location>
</feature>
<keyword evidence="3" id="KW-1185">Reference proteome</keyword>
<feature type="compositionally biased region" description="Basic residues" evidence="1">
    <location>
        <begin position="159"/>
        <end position="168"/>
    </location>
</feature>
<gene>
    <name evidence="2" type="ORF">PIB30_058525</name>
</gene>
<evidence type="ECO:0000313" key="3">
    <source>
        <dbReference type="Proteomes" id="UP001341840"/>
    </source>
</evidence>
<reference evidence="2 3" key="1">
    <citation type="journal article" date="2023" name="Plants (Basel)">
        <title>Bridging the Gap: Combining Genomics and Transcriptomics Approaches to Understand Stylosanthes scabra, an Orphan Legume from the Brazilian Caatinga.</title>
        <authorList>
            <person name="Ferreira-Neto J.R.C."/>
            <person name="da Silva M.D."/>
            <person name="Binneck E."/>
            <person name="de Melo N.F."/>
            <person name="da Silva R.H."/>
            <person name="de Melo A.L.T.M."/>
            <person name="Pandolfi V."/>
            <person name="Bustamante F.O."/>
            <person name="Brasileiro-Vidal A.C."/>
            <person name="Benko-Iseppon A.M."/>
        </authorList>
    </citation>
    <scope>NUCLEOTIDE SEQUENCE [LARGE SCALE GENOMIC DNA]</scope>
    <source>
        <tissue evidence="2">Leaves</tissue>
    </source>
</reference>
<feature type="compositionally biased region" description="Polar residues" evidence="1">
    <location>
        <begin position="74"/>
        <end position="83"/>
    </location>
</feature>
<evidence type="ECO:0000313" key="2">
    <source>
        <dbReference type="EMBL" id="MED6221839.1"/>
    </source>
</evidence>
<feature type="compositionally biased region" description="Pro residues" evidence="1">
    <location>
        <begin position="59"/>
        <end position="73"/>
    </location>
</feature>
<feature type="compositionally biased region" description="Polar residues" evidence="1">
    <location>
        <begin position="148"/>
        <end position="158"/>
    </location>
</feature>
<comment type="caution">
    <text evidence="2">The sequence shown here is derived from an EMBL/GenBank/DDBJ whole genome shotgun (WGS) entry which is preliminary data.</text>
</comment>
<feature type="compositionally biased region" description="Low complexity" evidence="1">
    <location>
        <begin position="85"/>
        <end position="96"/>
    </location>
</feature>
<dbReference type="EMBL" id="JASCZI010272353">
    <property type="protein sequence ID" value="MED6221839.1"/>
    <property type="molecule type" value="Genomic_DNA"/>
</dbReference>
<feature type="region of interest" description="Disordered" evidence="1">
    <location>
        <begin position="46"/>
        <end position="103"/>
    </location>
</feature>
<proteinExistence type="predicted"/>
<evidence type="ECO:0000256" key="1">
    <source>
        <dbReference type="SAM" id="MobiDB-lite"/>
    </source>
</evidence>